<protein>
    <submittedName>
        <fullName evidence="1">Uncharacterized protein</fullName>
    </submittedName>
</protein>
<comment type="caution">
    <text evidence="1">The sequence shown here is derived from an EMBL/GenBank/DDBJ whole genome shotgun (WGS) entry which is preliminary data.</text>
</comment>
<gene>
    <name evidence="1" type="ORF">K488DRAFT_74422</name>
</gene>
<dbReference type="Proteomes" id="UP000814128">
    <property type="component" value="Unassembled WGS sequence"/>
</dbReference>
<evidence type="ECO:0000313" key="2">
    <source>
        <dbReference type="Proteomes" id="UP000814128"/>
    </source>
</evidence>
<reference evidence="1" key="2">
    <citation type="journal article" date="2022" name="New Phytol.">
        <title>Evolutionary transition to the ectomycorrhizal habit in the genomes of a hyperdiverse lineage of mushroom-forming fungi.</title>
        <authorList>
            <person name="Looney B."/>
            <person name="Miyauchi S."/>
            <person name="Morin E."/>
            <person name="Drula E."/>
            <person name="Courty P.E."/>
            <person name="Kohler A."/>
            <person name="Kuo A."/>
            <person name="LaButti K."/>
            <person name="Pangilinan J."/>
            <person name="Lipzen A."/>
            <person name="Riley R."/>
            <person name="Andreopoulos W."/>
            <person name="He G."/>
            <person name="Johnson J."/>
            <person name="Nolan M."/>
            <person name="Tritt A."/>
            <person name="Barry K.W."/>
            <person name="Grigoriev I.V."/>
            <person name="Nagy L.G."/>
            <person name="Hibbett D."/>
            <person name="Henrissat B."/>
            <person name="Matheny P.B."/>
            <person name="Labbe J."/>
            <person name="Martin F.M."/>
        </authorList>
    </citation>
    <scope>NUCLEOTIDE SEQUENCE</scope>
    <source>
        <strain evidence="1">EC-137</strain>
    </source>
</reference>
<proteinExistence type="predicted"/>
<keyword evidence="2" id="KW-1185">Reference proteome</keyword>
<name>A0ACB8Q741_9AGAM</name>
<accession>A0ACB8Q741</accession>
<organism evidence="1 2">
    <name type="scientific">Vararia minispora EC-137</name>
    <dbReference type="NCBI Taxonomy" id="1314806"/>
    <lineage>
        <taxon>Eukaryota</taxon>
        <taxon>Fungi</taxon>
        <taxon>Dikarya</taxon>
        <taxon>Basidiomycota</taxon>
        <taxon>Agaricomycotina</taxon>
        <taxon>Agaricomycetes</taxon>
        <taxon>Russulales</taxon>
        <taxon>Lachnocladiaceae</taxon>
        <taxon>Vararia</taxon>
    </lineage>
</organism>
<reference evidence="1" key="1">
    <citation type="submission" date="2021-02" db="EMBL/GenBank/DDBJ databases">
        <authorList>
            <consortium name="DOE Joint Genome Institute"/>
            <person name="Ahrendt S."/>
            <person name="Looney B.P."/>
            <person name="Miyauchi S."/>
            <person name="Morin E."/>
            <person name="Drula E."/>
            <person name="Courty P.E."/>
            <person name="Chicoki N."/>
            <person name="Fauchery L."/>
            <person name="Kohler A."/>
            <person name="Kuo A."/>
            <person name="Labutti K."/>
            <person name="Pangilinan J."/>
            <person name="Lipzen A."/>
            <person name="Riley R."/>
            <person name="Andreopoulos W."/>
            <person name="He G."/>
            <person name="Johnson J."/>
            <person name="Barry K.W."/>
            <person name="Grigoriev I.V."/>
            <person name="Nagy L."/>
            <person name="Hibbett D."/>
            <person name="Henrissat B."/>
            <person name="Matheny P.B."/>
            <person name="Labbe J."/>
            <person name="Martin F."/>
        </authorList>
    </citation>
    <scope>NUCLEOTIDE SEQUENCE</scope>
    <source>
        <strain evidence="1">EC-137</strain>
    </source>
</reference>
<evidence type="ECO:0000313" key="1">
    <source>
        <dbReference type="EMBL" id="KAI0027590.1"/>
    </source>
</evidence>
<sequence>MPPTLLPDFFTRRLPVSVTIRAVFFALFTAVLVACALAFRRIHGATSAMRAMLCIVLLVYAFAGVELAVDAVLLAKTRHGTRVCVDGACATLQDVLSRDQYISLMGGLELAACGPELYISDVIVVWRAWKLWRGSVLVLATSALLLAGNLAIIVLCFVPSPVAITRKFIFPGTEAPLPIALTLAISLATNVWTTALVAVRAYSAIVRRFSSQWRDLLLFFMSMFGGAGKWSHANLYFNCTIVYLAGMYPATVFLLVTLQMSASEVFASTIGGSMRTRTVDILDDVTDDFERGGRSAAIDTRGTPFRETKYMTSEDEIKADISYTERIPAKAPHTEDSDDGVAHSRSPDRLGSSRVP</sequence>
<dbReference type="EMBL" id="MU273875">
    <property type="protein sequence ID" value="KAI0027590.1"/>
    <property type="molecule type" value="Genomic_DNA"/>
</dbReference>